<comment type="caution">
    <text evidence="1">The sequence shown here is derived from an EMBL/GenBank/DDBJ whole genome shotgun (WGS) entry which is preliminary data.</text>
</comment>
<reference evidence="1" key="1">
    <citation type="journal article" date="2012" name="PLoS ONE">
        <title>Gene sets for utilization of primary and secondary nutrition supplies in the distal gut of endangered iberian lynx.</title>
        <authorList>
            <person name="Alcaide M."/>
            <person name="Messina E."/>
            <person name="Richter M."/>
            <person name="Bargiela R."/>
            <person name="Peplies J."/>
            <person name="Huws S.A."/>
            <person name="Newbold C.J."/>
            <person name="Golyshin P.N."/>
            <person name="Simon M.A."/>
            <person name="Lopez G."/>
            <person name="Yakimov M.M."/>
            <person name="Ferrer M."/>
        </authorList>
    </citation>
    <scope>NUCLEOTIDE SEQUENCE</scope>
</reference>
<dbReference type="AlphaFoldDB" id="J9CTQ7"/>
<name>J9CTQ7_9ZZZZ</name>
<organism evidence="1">
    <name type="scientific">gut metagenome</name>
    <dbReference type="NCBI Taxonomy" id="749906"/>
    <lineage>
        <taxon>unclassified sequences</taxon>
        <taxon>metagenomes</taxon>
        <taxon>organismal metagenomes</taxon>
    </lineage>
</organism>
<gene>
    <name evidence="1" type="ORF">EVA_08318</name>
</gene>
<proteinExistence type="predicted"/>
<accession>J9CTQ7</accession>
<sequence>MIPKAEQHLGTVQILKKERTSIMRVVKIETGSHEWEKTNLVTLRDSRGHFYDQFKCKRCGIQGKLYMAGILNIPNKYDKKIKRCPGLIPKTFLKVTHCNAVGNQFENLTDGSIHPIIPPPEGRDNRRGEWVMGIGEPVLLLYGEFKYHEDL</sequence>
<dbReference type="EMBL" id="AMCI01002110">
    <property type="protein sequence ID" value="EJX03576.1"/>
    <property type="molecule type" value="Genomic_DNA"/>
</dbReference>
<protein>
    <submittedName>
        <fullName evidence="1">Uncharacterized protein</fullName>
    </submittedName>
</protein>
<evidence type="ECO:0000313" key="1">
    <source>
        <dbReference type="EMBL" id="EJX03576.1"/>
    </source>
</evidence>